<organism evidence="2 3">
    <name type="scientific">Coniella lustricola</name>
    <dbReference type="NCBI Taxonomy" id="2025994"/>
    <lineage>
        <taxon>Eukaryota</taxon>
        <taxon>Fungi</taxon>
        <taxon>Dikarya</taxon>
        <taxon>Ascomycota</taxon>
        <taxon>Pezizomycotina</taxon>
        <taxon>Sordariomycetes</taxon>
        <taxon>Sordariomycetidae</taxon>
        <taxon>Diaporthales</taxon>
        <taxon>Schizoparmaceae</taxon>
        <taxon>Coniella</taxon>
    </lineage>
</organism>
<feature type="domain" description="Carboxymuconolactone decarboxylase-like" evidence="1">
    <location>
        <begin position="2"/>
        <end position="56"/>
    </location>
</feature>
<proteinExistence type="predicted"/>
<name>A0A2T3A4X1_9PEZI</name>
<evidence type="ECO:0000259" key="1">
    <source>
        <dbReference type="Pfam" id="PF02627"/>
    </source>
</evidence>
<dbReference type="InParanoid" id="A0A2T3A4X1"/>
<dbReference type="InterPro" id="IPR029032">
    <property type="entry name" value="AhpD-like"/>
</dbReference>
<gene>
    <name evidence="2" type="ORF">BD289DRAFT_501492</name>
</gene>
<evidence type="ECO:0000313" key="2">
    <source>
        <dbReference type="EMBL" id="PSR82903.1"/>
    </source>
</evidence>
<dbReference type="GO" id="GO:0051920">
    <property type="term" value="F:peroxiredoxin activity"/>
    <property type="evidence" value="ECO:0007669"/>
    <property type="project" value="InterPro"/>
</dbReference>
<dbReference type="OrthoDB" id="104509at2759"/>
<dbReference type="PANTHER" id="PTHR33570:SF2">
    <property type="entry name" value="CARBOXYMUCONOLACTONE DECARBOXYLASE-LIKE DOMAIN-CONTAINING PROTEIN"/>
    <property type="match status" value="1"/>
</dbReference>
<dbReference type="Gene3D" id="1.20.1290.10">
    <property type="entry name" value="AhpD-like"/>
    <property type="match status" value="1"/>
</dbReference>
<accession>A0A2T3A4X1</accession>
<dbReference type="InterPro" id="IPR003779">
    <property type="entry name" value="CMD-like"/>
</dbReference>
<dbReference type="AlphaFoldDB" id="A0A2T3A4X1"/>
<dbReference type="PANTHER" id="PTHR33570">
    <property type="entry name" value="4-CARBOXYMUCONOLACTONE DECARBOXYLASE FAMILY PROTEIN"/>
    <property type="match status" value="1"/>
</dbReference>
<dbReference type="InterPro" id="IPR052512">
    <property type="entry name" value="4CMD/NDH-1_regulator"/>
</dbReference>
<dbReference type="STRING" id="2025994.A0A2T3A4X1"/>
<dbReference type="Pfam" id="PF02627">
    <property type="entry name" value="CMD"/>
    <property type="match status" value="1"/>
</dbReference>
<dbReference type="EMBL" id="KZ678467">
    <property type="protein sequence ID" value="PSR82903.1"/>
    <property type="molecule type" value="Genomic_DNA"/>
</dbReference>
<protein>
    <recommendedName>
        <fullName evidence="1">Carboxymuconolactone decarboxylase-like domain-containing protein</fullName>
    </recommendedName>
</protein>
<keyword evidence="3" id="KW-1185">Reference proteome</keyword>
<reference evidence="2 3" key="1">
    <citation type="journal article" date="2018" name="Mycol. Prog.">
        <title>Coniella lustricola, a new species from submerged detritus.</title>
        <authorList>
            <person name="Raudabaugh D.B."/>
            <person name="Iturriaga T."/>
            <person name="Carver A."/>
            <person name="Mondo S."/>
            <person name="Pangilinan J."/>
            <person name="Lipzen A."/>
            <person name="He G."/>
            <person name="Amirebrahimi M."/>
            <person name="Grigoriev I.V."/>
            <person name="Miller A.N."/>
        </authorList>
    </citation>
    <scope>NUCLEOTIDE SEQUENCE [LARGE SCALE GENOMIC DNA]</scope>
    <source>
        <strain evidence="2 3">B22-T-1</strain>
    </source>
</reference>
<evidence type="ECO:0000313" key="3">
    <source>
        <dbReference type="Proteomes" id="UP000241462"/>
    </source>
</evidence>
<dbReference type="Proteomes" id="UP000241462">
    <property type="component" value="Unassembled WGS sequence"/>
</dbReference>
<dbReference type="SUPFAM" id="SSF69118">
    <property type="entry name" value="AhpD-like"/>
    <property type="match status" value="1"/>
</dbReference>
<sequence length="69" mass="7431">MQKLATQANWALIWSRPGFDRRIRSMLNLATFVTLGESQQLGVHAKGAVHNGVSEAGVQGGDCASECIF</sequence>